<dbReference type="Proteomes" id="UP000314294">
    <property type="component" value="Unassembled WGS sequence"/>
</dbReference>
<protein>
    <submittedName>
        <fullName evidence="1">Uncharacterized protein</fullName>
    </submittedName>
</protein>
<accession>A0A4Z2EXK0</accession>
<evidence type="ECO:0000313" key="2">
    <source>
        <dbReference type="Proteomes" id="UP000314294"/>
    </source>
</evidence>
<keyword evidence="2" id="KW-1185">Reference proteome</keyword>
<dbReference type="EMBL" id="SRLO01002273">
    <property type="protein sequence ID" value="TNN33330.1"/>
    <property type="molecule type" value="Genomic_DNA"/>
</dbReference>
<comment type="caution">
    <text evidence="1">The sequence shown here is derived from an EMBL/GenBank/DDBJ whole genome shotgun (WGS) entry which is preliminary data.</text>
</comment>
<sequence>MNKVQPQVKYLRCGGGPEEEEWRLRVVGLVVIRLNRNLKNRVRTRENHVPQSRVLVQDQPISCSQRSFSLQQLPAGYKSRYENGEVILQNKQ</sequence>
<name>A0A4Z2EXK0_9TELE</name>
<reference evidence="1 2" key="1">
    <citation type="submission" date="2019-03" db="EMBL/GenBank/DDBJ databases">
        <title>First draft genome of Liparis tanakae, snailfish: a comprehensive survey of snailfish specific genes.</title>
        <authorList>
            <person name="Kim W."/>
            <person name="Song I."/>
            <person name="Jeong J.-H."/>
            <person name="Kim D."/>
            <person name="Kim S."/>
            <person name="Ryu S."/>
            <person name="Song J.Y."/>
            <person name="Lee S.K."/>
        </authorList>
    </citation>
    <scope>NUCLEOTIDE SEQUENCE [LARGE SCALE GENOMIC DNA]</scope>
    <source>
        <tissue evidence="1">Muscle</tissue>
    </source>
</reference>
<dbReference type="AlphaFoldDB" id="A0A4Z2EXK0"/>
<evidence type="ECO:0000313" key="1">
    <source>
        <dbReference type="EMBL" id="TNN33330.1"/>
    </source>
</evidence>
<organism evidence="1 2">
    <name type="scientific">Liparis tanakae</name>
    <name type="common">Tanaka's snailfish</name>
    <dbReference type="NCBI Taxonomy" id="230148"/>
    <lineage>
        <taxon>Eukaryota</taxon>
        <taxon>Metazoa</taxon>
        <taxon>Chordata</taxon>
        <taxon>Craniata</taxon>
        <taxon>Vertebrata</taxon>
        <taxon>Euteleostomi</taxon>
        <taxon>Actinopterygii</taxon>
        <taxon>Neopterygii</taxon>
        <taxon>Teleostei</taxon>
        <taxon>Neoteleostei</taxon>
        <taxon>Acanthomorphata</taxon>
        <taxon>Eupercaria</taxon>
        <taxon>Perciformes</taxon>
        <taxon>Cottioidei</taxon>
        <taxon>Cottales</taxon>
        <taxon>Liparidae</taxon>
        <taxon>Liparis</taxon>
    </lineage>
</organism>
<gene>
    <name evidence="1" type="ORF">EYF80_056509</name>
</gene>
<proteinExistence type="predicted"/>